<evidence type="ECO:0000313" key="1">
    <source>
        <dbReference type="EMBL" id="MDX5983637.1"/>
    </source>
</evidence>
<gene>
    <name evidence="1" type="ORF">SIL82_05140</name>
</gene>
<dbReference type="InterPro" id="IPR036679">
    <property type="entry name" value="FlgN-like_sf"/>
</dbReference>
<name>A0ABU4PKM4_9SPHN</name>
<accession>A0ABU4PKM4</accession>
<keyword evidence="1" id="KW-0969">Cilium</keyword>
<dbReference type="RefSeq" id="WP_010404704.1">
    <property type="nucleotide sequence ID" value="NZ_JAWXXV010000001.1"/>
</dbReference>
<proteinExistence type="predicted"/>
<protein>
    <submittedName>
        <fullName evidence="1">Flagellar protein FlgN</fullName>
    </submittedName>
</protein>
<dbReference type="Proteomes" id="UP001279660">
    <property type="component" value="Unassembled WGS sequence"/>
</dbReference>
<sequence length="140" mass="15359">MDDELIDLATSLSHLMEQESEALTRNGHAQGLAELVAAKLRLAGQIEAEVTKREREAPDWADTLSEEQRAEMALVFGHLRDASIVNAQILERQIAFSSDLMRAIAAEAQRVTGKRSSTYGASGDMMRIELPAPISINARL</sequence>
<dbReference type="EMBL" id="JAWXXV010000001">
    <property type="protein sequence ID" value="MDX5983637.1"/>
    <property type="molecule type" value="Genomic_DNA"/>
</dbReference>
<keyword evidence="2" id="KW-1185">Reference proteome</keyword>
<reference evidence="1 2" key="1">
    <citation type="submission" date="2023-11" db="EMBL/GenBank/DDBJ databases">
        <title>MicrobeMod: A computational toolkit for identifying prokaryotic methylation and restriction-modification with nanopore sequencing.</title>
        <authorList>
            <person name="Crits-Christoph A."/>
            <person name="Kang S.C."/>
            <person name="Lee H."/>
            <person name="Ostrov N."/>
        </authorList>
    </citation>
    <scope>NUCLEOTIDE SEQUENCE [LARGE SCALE GENOMIC DNA]</scope>
    <source>
        <strain evidence="1 2">ATCC 14820</strain>
    </source>
</reference>
<organism evidence="1 2">
    <name type="scientific">Sphingomonas echinoides</name>
    <dbReference type="NCBI Taxonomy" id="59803"/>
    <lineage>
        <taxon>Bacteria</taxon>
        <taxon>Pseudomonadati</taxon>
        <taxon>Pseudomonadota</taxon>
        <taxon>Alphaproteobacteria</taxon>
        <taxon>Sphingomonadales</taxon>
        <taxon>Sphingomonadaceae</taxon>
        <taxon>Sphingomonas</taxon>
    </lineage>
</organism>
<evidence type="ECO:0000313" key="2">
    <source>
        <dbReference type="Proteomes" id="UP001279660"/>
    </source>
</evidence>
<comment type="caution">
    <text evidence="1">The sequence shown here is derived from an EMBL/GenBank/DDBJ whole genome shotgun (WGS) entry which is preliminary data.</text>
</comment>
<keyword evidence="1" id="KW-0966">Cell projection</keyword>
<keyword evidence="1" id="KW-0282">Flagellum</keyword>
<dbReference type="SUPFAM" id="SSF140566">
    <property type="entry name" value="FlgN-like"/>
    <property type="match status" value="1"/>
</dbReference>